<evidence type="ECO:0000256" key="2">
    <source>
        <dbReference type="SAM" id="Phobius"/>
    </source>
</evidence>
<protein>
    <recommendedName>
        <fullName evidence="5">EVI2B protein</fullName>
    </recommendedName>
</protein>
<keyword evidence="2" id="KW-0812">Transmembrane</keyword>
<keyword evidence="2" id="KW-0472">Membrane</keyword>
<dbReference type="Ensembl" id="ENSACDT00005021493.1">
    <property type="protein sequence ID" value="ENSACDP00005017904.1"/>
    <property type="gene ID" value="ENSACDG00005013054.1"/>
</dbReference>
<feature type="compositionally biased region" description="Polar residues" evidence="1">
    <location>
        <begin position="176"/>
        <end position="187"/>
    </location>
</feature>
<evidence type="ECO:0008006" key="5">
    <source>
        <dbReference type="Google" id="ProtNLM"/>
    </source>
</evidence>
<dbReference type="GO" id="GO:0045660">
    <property type="term" value="P:positive regulation of neutrophil differentiation"/>
    <property type="evidence" value="ECO:0007669"/>
    <property type="project" value="TreeGrafter"/>
</dbReference>
<name>A0A8B9E7D5_ANSCY</name>
<evidence type="ECO:0000313" key="3">
    <source>
        <dbReference type="Ensembl" id="ENSACDP00005017904.1"/>
    </source>
</evidence>
<keyword evidence="2" id="KW-1133">Transmembrane helix</keyword>
<dbReference type="PANTHER" id="PTHR15384:SF0">
    <property type="entry name" value="PROTEIN EVI2B"/>
    <property type="match status" value="1"/>
</dbReference>
<evidence type="ECO:0000313" key="4">
    <source>
        <dbReference type="Proteomes" id="UP000694521"/>
    </source>
</evidence>
<feature type="transmembrane region" description="Helical" evidence="2">
    <location>
        <begin position="91"/>
        <end position="113"/>
    </location>
</feature>
<dbReference type="Proteomes" id="UP000694521">
    <property type="component" value="Unplaced"/>
</dbReference>
<dbReference type="AlphaFoldDB" id="A0A8B9E7D5"/>
<dbReference type="InterPro" id="IPR033239">
    <property type="entry name" value="EVI2B"/>
</dbReference>
<proteinExistence type="predicted"/>
<feature type="region of interest" description="Disordered" evidence="1">
    <location>
        <begin position="214"/>
        <end position="270"/>
    </location>
</feature>
<dbReference type="GO" id="GO:2000035">
    <property type="term" value="P:regulation of stem cell division"/>
    <property type="evidence" value="ECO:0007669"/>
    <property type="project" value="TreeGrafter"/>
</dbReference>
<reference evidence="3" key="1">
    <citation type="submission" date="2025-08" db="UniProtKB">
        <authorList>
            <consortium name="Ensembl"/>
        </authorList>
    </citation>
    <scope>IDENTIFICATION</scope>
</reference>
<feature type="region of interest" description="Disordered" evidence="1">
    <location>
        <begin position="175"/>
        <end position="197"/>
    </location>
</feature>
<keyword evidence="4" id="KW-1185">Reference proteome</keyword>
<dbReference type="PANTHER" id="PTHR15384">
    <property type="entry name" value="PROTEIN EVI2B"/>
    <property type="match status" value="1"/>
</dbReference>
<evidence type="ECO:0000256" key="1">
    <source>
        <dbReference type="SAM" id="MobiDB-lite"/>
    </source>
</evidence>
<sequence>MDCREMVRSQIILVLISGEIWKSLSTETPSDVSMSERNVYTSTRSPTKTRFTTYRLQTTGPSLHTFGRALTAVMTTPRPTGICKEPSNESLAAIIIGLILVSMIIAIIVIILWKCCKRPLLVNSNWAGRSPFADGDTPDIFMDAGQATKRSSVLSVLPWKFREDTHFQHDLIMSEKPSNCTTGHESSQPPPPAEDCSAARISVSSAAAPPVSDAASCTAGSCPHPSSGSSDLPPPPDWLREPTEDHGSDPSKQGELHSEIKEQFPPPPDHQLLFINRKEISSRSNIAKIFSDIKSLVTTYYFLVTQRIIMKVKN</sequence>
<organism evidence="3 4">
    <name type="scientific">Anser cygnoides</name>
    <name type="common">Swan goose</name>
    <dbReference type="NCBI Taxonomy" id="8845"/>
    <lineage>
        <taxon>Eukaryota</taxon>
        <taxon>Metazoa</taxon>
        <taxon>Chordata</taxon>
        <taxon>Craniata</taxon>
        <taxon>Vertebrata</taxon>
        <taxon>Euteleostomi</taxon>
        <taxon>Archelosauria</taxon>
        <taxon>Archosauria</taxon>
        <taxon>Dinosauria</taxon>
        <taxon>Saurischia</taxon>
        <taxon>Theropoda</taxon>
        <taxon>Coelurosauria</taxon>
        <taxon>Aves</taxon>
        <taxon>Neognathae</taxon>
        <taxon>Galloanserae</taxon>
        <taxon>Anseriformes</taxon>
        <taxon>Anatidae</taxon>
        <taxon>Anserinae</taxon>
        <taxon>Anser</taxon>
    </lineage>
</organism>
<reference evidence="3" key="2">
    <citation type="submission" date="2025-09" db="UniProtKB">
        <authorList>
            <consortium name="Ensembl"/>
        </authorList>
    </citation>
    <scope>IDENTIFICATION</scope>
</reference>
<feature type="compositionally biased region" description="Basic and acidic residues" evidence="1">
    <location>
        <begin position="238"/>
        <end position="262"/>
    </location>
</feature>
<accession>A0A8B9E7D5</accession>